<proteinExistence type="predicted"/>
<dbReference type="Pfam" id="PF00144">
    <property type="entry name" value="Beta-lactamase"/>
    <property type="match status" value="1"/>
</dbReference>
<sequence>MKTMSLPTRLARVLLLSSTLATLAFAPSLYAQDRDLSRASPEAVGLSADGISDLADAMRKEVDEGNLAGIVSALMRNGKLVHMDAYGYQSIEEQKPVSEDTIFRIFSMTKPVTSVAMMMLLEEGKFSLDDAVSQYIPELANLEVAIEDGPGGFPVTEPASHEMTIRELMSHTGGLTYGLFSRSQVDSQYVAANILDTEGTLQDMIDKLADIPLRQQPGTLWHYSVSVDVQGRLVEVLSGMPFDDFLQERIFEPLGMTDTGFYVPEDKRDRFATMYMSGANGLVAPNDGFGGDYVAPVTFPSGGGGLASTIGDYMRFTQMLANGGEFNGVRLLNEASVEAMRSNQLPAGMDEIPGYPGNQFGLNFALVTDPARNDGVSEGSYWWWGIGGTWFWIDPVEDLVFIGMIQNRNLGYARQLQGISKRMVYGAIED</sequence>
<dbReference type="InterPro" id="IPR012338">
    <property type="entry name" value="Beta-lactam/transpept-like"/>
</dbReference>
<dbReference type="AlphaFoldDB" id="A0A0F9YJS9"/>
<dbReference type="SUPFAM" id="SSF56601">
    <property type="entry name" value="beta-lactamase/transpeptidase-like"/>
    <property type="match status" value="1"/>
</dbReference>
<feature type="domain" description="Beta-lactamase-related" evidence="1">
    <location>
        <begin position="55"/>
        <end position="406"/>
    </location>
</feature>
<gene>
    <name evidence="2" type="ORF">LCGC14_0005620</name>
</gene>
<dbReference type="PANTHER" id="PTHR43283:SF3">
    <property type="entry name" value="BETA-LACTAMASE FAMILY PROTEIN (AFU_ORTHOLOGUE AFUA_5G07500)"/>
    <property type="match status" value="1"/>
</dbReference>
<name>A0A0F9YJS9_9ZZZZ</name>
<reference evidence="2" key="1">
    <citation type="journal article" date="2015" name="Nature">
        <title>Complex archaea that bridge the gap between prokaryotes and eukaryotes.</title>
        <authorList>
            <person name="Spang A."/>
            <person name="Saw J.H."/>
            <person name="Jorgensen S.L."/>
            <person name="Zaremba-Niedzwiedzka K."/>
            <person name="Martijn J."/>
            <person name="Lind A.E."/>
            <person name="van Eijk R."/>
            <person name="Schleper C."/>
            <person name="Guy L."/>
            <person name="Ettema T.J."/>
        </authorList>
    </citation>
    <scope>NUCLEOTIDE SEQUENCE</scope>
</reference>
<dbReference type="EMBL" id="LAZR01000001">
    <property type="protein sequence ID" value="KKO12547.1"/>
    <property type="molecule type" value="Genomic_DNA"/>
</dbReference>
<accession>A0A0F9YJS9</accession>
<dbReference type="InterPro" id="IPR001466">
    <property type="entry name" value="Beta-lactam-related"/>
</dbReference>
<dbReference type="InterPro" id="IPR050789">
    <property type="entry name" value="Diverse_Enzym_Activities"/>
</dbReference>
<dbReference type="Gene3D" id="3.40.710.10">
    <property type="entry name" value="DD-peptidase/beta-lactamase superfamily"/>
    <property type="match status" value="1"/>
</dbReference>
<comment type="caution">
    <text evidence="2">The sequence shown here is derived from an EMBL/GenBank/DDBJ whole genome shotgun (WGS) entry which is preliminary data.</text>
</comment>
<dbReference type="PANTHER" id="PTHR43283">
    <property type="entry name" value="BETA-LACTAMASE-RELATED"/>
    <property type="match status" value="1"/>
</dbReference>
<organism evidence="2">
    <name type="scientific">marine sediment metagenome</name>
    <dbReference type="NCBI Taxonomy" id="412755"/>
    <lineage>
        <taxon>unclassified sequences</taxon>
        <taxon>metagenomes</taxon>
        <taxon>ecological metagenomes</taxon>
    </lineage>
</organism>
<protein>
    <recommendedName>
        <fullName evidence="1">Beta-lactamase-related domain-containing protein</fullName>
    </recommendedName>
</protein>
<evidence type="ECO:0000313" key="2">
    <source>
        <dbReference type="EMBL" id="KKO12547.1"/>
    </source>
</evidence>
<evidence type="ECO:0000259" key="1">
    <source>
        <dbReference type="Pfam" id="PF00144"/>
    </source>
</evidence>